<gene>
    <name evidence="1" type="ORF">g.35162</name>
</gene>
<protein>
    <submittedName>
        <fullName evidence="1">Uncharacterized protein</fullName>
    </submittedName>
</protein>
<name>A0A1B6D0B2_9HEMI</name>
<sequence length="148" mass="17462">NDSNDFHVCEARSTKSKSKTLLSQKGQKVMLKTEKHSNKVKCNMKYLNKEYKKITYLHNDLLNVVELLRRLREHGVWNFNGLKFFVLTYEDIFGQHPSSCCFCPIQHHCSFCDYSTSNLSNENKDFYKSIETKTSDQFCCRYTCPNYN</sequence>
<dbReference type="AlphaFoldDB" id="A0A1B6D0B2"/>
<accession>A0A1B6D0B2</accession>
<feature type="non-terminal residue" evidence="1">
    <location>
        <position position="1"/>
    </location>
</feature>
<dbReference type="EMBL" id="GEDC01018197">
    <property type="protein sequence ID" value="JAS19101.1"/>
    <property type="molecule type" value="Transcribed_RNA"/>
</dbReference>
<proteinExistence type="predicted"/>
<evidence type="ECO:0000313" key="1">
    <source>
        <dbReference type="EMBL" id="JAS19101.1"/>
    </source>
</evidence>
<reference evidence="1" key="1">
    <citation type="submission" date="2015-12" db="EMBL/GenBank/DDBJ databases">
        <title>De novo transcriptome assembly of four potential Pierce s Disease insect vectors from Arizona vineyards.</title>
        <authorList>
            <person name="Tassone E.E."/>
        </authorList>
    </citation>
    <scope>NUCLEOTIDE SEQUENCE</scope>
</reference>
<organism evidence="1">
    <name type="scientific">Clastoptera arizonana</name>
    <name type="common">Arizona spittle bug</name>
    <dbReference type="NCBI Taxonomy" id="38151"/>
    <lineage>
        <taxon>Eukaryota</taxon>
        <taxon>Metazoa</taxon>
        <taxon>Ecdysozoa</taxon>
        <taxon>Arthropoda</taxon>
        <taxon>Hexapoda</taxon>
        <taxon>Insecta</taxon>
        <taxon>Pterygota</taxon>
        <taxon>Neoptera</taxon>
        <taxon>Paraneoptera</taxon>
        <taxon>Hemiptera</taxon>
        <taxon>Auchenorrhyncha</taxon>
        <taxon>Cercopoidea</taxon>
        <taxon>Clastopteridae</taxon>
        <taxon>Clastoptera</taxon>
    </lineage>
</organism>